<dbReference type="GO" id="GO:0070291">
    <property type="term" value="P:N-acylethanolamine metabolic process"/>
    <property type="evidence" value="ECO:0007669"/>
    <property type="project" value="TreeGrafter"/>
</dbReference>
<feature type="signal peptide" evidence="1">
    <location>
        <begin position="1"/>
        <end position="23"/>
    </location>
</feature>
<keyword evidence="1" id="KW-0732">Signal</keyword>
<dbReference type="RefSeq" id="WP_105721900.1">
    <property type="nucleotide sequence ID" value="NZ_PVBS01000001.1"/>
</dbReference>
<gene>
    <name evidence="3" type="ORF">C5749_00115</name>
</gene>
<organism evidence="3 4">
    <name type="scientific">Sphingobacterium gobiense</name>
    <dbReference type="NCBI Taxonomy" id="1382456"/>
    <lineage>
        <taxon>Bacteria</taxon>
        <taxon>Pseudomonadati</taxon>
        <taxon>Bacteroidota</taxon>
        <taxon>Sphingobacteriia</taxon>
        <taxon>Sphingobacteriales</taxon>
        <taxon>Sphingobacteriaceae</taxon>
        <taxon>Sphingobacterium</taxon>
    </lineage>
</organism>
<dbReference type="PROSITE" id="PS51704">
    <property type="entry name" value="GP_PDE"/>
    <property type="match status" value="1"/>
</dbReference>
<dbReference type="InterPro" id="IPR017946">
    <property type="entry name" value="PLC-like_Pdiesterase_TIM-brl"/>
</dbReference>
<evidence type="ECO:0000313" key="4">
    <source>
        <dbReference type="Proteomes" id="UP000238642"/>
    </source>
</evidence>
<dbReference type="InterPro" id="IPR030395">
    <property type="entry name" value="GP_PDE_dom"/>
</dbReference>
<dbReference type="CDD" id="cd08566">
    <property type="entry name" value="GDPD_AtGDE_like"/>
    <property type="match status" value="1"/>
</dbReference>
<dbReference type="EMBL" id="PVBS01000001">
    <property type="protein sequence ID" value="PRD55749.1"/>
    <property type="molecule type" value="Genomic_DNA"/>
</dbReference>
<reference evidence="3 4" key="1">
    <citation type="submission" date="2018-02" db="EMBL/GenBank/DDBJ databases">
        <title>The draft genome of Sphingobacterium gobiense H7.</title>
        <authorList>
            <person name="Li L."/>
            <person name="Liu L."/>
            <person name="Zhang X."/>
            <person name="Wang T."/>
            <person name="Liang L."/>
        </authorList>
    </citation>
    <scope>NUCLEOTIDE SEQUENCE [LARGE SCALE GENOMIC DNA]</scope>
    <source>
        <strain evidence="3 4">ACCC 05757</strain>
    </source>
</reference>
<name>A0A2S9JR39_9SPHI</name>
<dbReference type="GO" id="GO:0008889">
    <property type="term" value="F:glycerophosphodiester phosphodiesterase activity"/>
    <property type="evidence" value="ECO:0007669"/>
    <property type="project" value="TreeGrafter"/>
</dbReference>
<feature type="domain" description="GP-PDE" evidence="2">
    <location>
        <begin position="48"/>
        <end position="295"/>
    </location>
</feature>
<dbReference type="GO" id="GO:0006644">
    <property type="term" value="P:phospholipid metabolic process"/>
    <property type="evidence" value="ECO:0007669"/>
    <property type="project" value="TreeGrafter"/>
</dbReference>
<dbReference type="Gene3D" id="3.20.20.190">
    <property type="entry name" value="Phosphatidylinositol (PI) phosphodiesterase"/>
    <property type="match status" value="1"/>
</dbReference>
<dbReference type="OrthoDB" id="384721at2"/>
<evidence type="ECO:0000259" key="2">
    <source>
        <dbReference type="PROSITE" id="PS51704"/>
    </source>
</evidence>
<evidence type="ECO:0000313" key="3">
    <source>
        <dbReference type="EMBL" id="PRD55749.1"/>
    </source>
</evidence>
<dbReference type="PANTHER" id="PTHR46320:SF1">
    <property type="entry name" value="GLYCEROPHOSPHODIESTER PHOSPHODIESTERASE 1"/>
    <property type="match status" value="1"/>
</dbReference>
<accession>A0A2S9JR39</accession>
<protein>
    <submittedName>
        <fullName evidence="3">Glycerophosphodiester phosphodiesterase</fullName>
    </submittedName>
</protein>
<sequence length="295" mass="33831">MKRILRAIALVCSGMLIVSSVMAQKLHKLDFSNVEEMYAYFRYAPGKKIISGHRGTMEKGLPENSIAAMNEVLIRTPAIFEVDPRLSKDSVPIMIHDATLDRTTTGTGKVADYTWKELKKLRLRDVDGNPTRYRINTLDEMIKWAKGKTILNLDKKDLPLEMTAEIIRKHKAHKWVWVTVHNVEQARFYLDKNPNQYLSLHIKDKKSLEEFKVSGLPYNRMIVYIGSEIKEANQEMYDFFKSKGVMCMISTAPTYDKLPAKEERAKKYRAVFADGATILESDLPIEVSEAIKVNL</sequence>
<dbReference type="Pfam" id="PF03009">
    <property type="entry name" value="GDPD"/>
    <property type="match status" value="1"/>
</dbReference>
<dbReference type="PANTHER" id="PTHR46320">
    <property type="entry name" value="GLYCEROPHOSPHODIESTER PHOSPHODIESTERASE 1"/>
    <property type="match status" value="1"/>
</dbReference>
<dbReference type="GO" id="GO:0006580">
    <property type="term" value="P:ethanolamine metabolic process"/>
    <property type="evidence" value="ECO:0007669"/>
    <property type="project" value="TreeGrafter"/>
</dbReference>
<comment type="caution">
    <text evidence="3">The sequence shown here is derived from an EMBL/GenBank/DDBJ whole genome shotgun (WGS) entry which is preliminary data.</text>
</comment>
<evidence type="ECO:0000256" key="1">
    <source>
        <dbReference type="SAM" id="SignalP"/>
    </source>
</evidence>
<dbReference type="AlphaFoldDB" id="A0A2S9JR39"/>
<dbReference type="GO" id="GO:0005886">
    <property type="term" value="C:plasma membrane"/>
    <property type="evidence" value="ECO:0007669"/>
    <property type="project" value="TreeGrafter"/>
</dbReference>
<proteinExistence type="predicted"/>
<feature type="chain" id="PRO_5015585568" evidence="1">
    <location>
        <begin position="24"/>
        <end position="295"/>
    </location>
</feature>
<dbReference type="Proteomes" id="UP000238642">
    <property type="component" value="Unassembled WGS sequence"/>
</dbReference>
<keyword evidence="4" id="KW-1185">Reference proteome</keyword>
<dbReference type="SUPFAM" id="SSF51695">
    <property type="entry name" value="PLC-like phosphodiesterases"/>
    <property type="match status" value="1"/>
</dbReference>